<feature type="transmembrane region" description="Helical" evidence="2">
    <location>
        <begin position="412"/>
        <end position="433"/>
    </location>
</feature>
<evidence type="ECO:0000256" key="1">
    <source>
        <dbReference type="SAM" id="MobiDB-lite"/>
    </source>
</evidence>
<dbReference type="Pfam" id="PF04578">
    <property type="entry name" value="DUF594"/>
    <property type="match status" value="1"/>
</dbReference>
<feature type="transmembrane region" description="Helical" evidence="2">
    <location>
        <begin position="439"/>
        <end position="458"/>
    </location>
</feature>
<keyword evidence="2" id="KW-1133">Transmembrane helix</keyword>
<evidence type="ECO:0000256" key="2">
    <source>
        <dbReference type="SAM" id="Phobius"/>
    </source>
</evidence>
<feature type="transmembrane region" description="Helical" evidence="2">
    <location>
        <begin position="40"/>
        <end position="61"/>
    </location>
</feature>
<name>A0A8I6XT36_HORVV</name>
<keyword evidence="2" id="KW-0812">Transmembrane</keyword>
<feature type="domain" description="DUF4220" evidence="3">
    <location>
        <begin position="87"/>
        <end position="539"/>
    </location>
</feature>
<reference evidence="5" key="1">
    <citation type="journal article" date="2012" name="Nature">
        <title>A physical, genetic and functional sequence assembly of the barley genome.</title>
        <authorList>
            <consortium name="The International Barley Genome Sequencing Consortium"/>
            <person name="Mayer K.F."/>
            <person name="Waugh R."/>
            <person name="Brown J.W."/>
            <person name="Schulman A."/>
            <person name="Langridge P."/>
            <person name="Platzer M."/>
            <person name="Fincher G.B."/>
            <person name="Muehlbauer G.J."/>
            <person name="Sato K."/>
            <person name="Close T.J."/>
            <person name="Wise R.P."/>
            <person name="Stein N."/>
        </authorList>
    </citation>
    <scope>NUCLEOTIDE SEQUENCE [LARGE SCALE GENOMIC DNA]</scope>
    <source>
        <strain evidence="5">cv. Morex</strain>
    </source>
</reference>
<evidence type="ECO:0000313" key="4">
    <source>
        <dbReference type="EnsemblPlants" id="HORVU.MOREX.r3.3HG0219560.1.CDS1"/>
    </source>
</evidence>
<dbReference type="Proteomes" id="UP000011116">
    <property type="component" value="Chromosome 3H"/>
</dbReference>
<dbReference type="InterPro" id="IPR007658">
    <property type="entry name" value="DUF594"/>
</dbReference>
<dbReference type="EnsemblPlants" id="HORVU.MOREX.r3.3HG0219560.1">
    <property type="protein sequence ID" value="HORVU.MOREX.r3.3HG0219560.1.CDS1"/>
    <property type="gene ID" value="HORVU.MOREX.r3.3HG0219560"/>
</dbReference>
<feature type="compositionally biased region" description="Basic residues" evidence="1">
    <location>
        <begin position="289"/>
        <end position="301"/>
    </location>
</feature>
<reference evidence="4" key="2">
    <citation type="submission" date="2020-10" db="EMBL/GenBank/DDBJ databases">
        <authorList>
            <person name="Scholz U."/>
            <person name="Mascher M."/>
            <person name="Fiebig A."/>
        </authorList>
    </citation>
    <scope>NUCLEOTIDE SEQUENCE [LARGE SCALE GENOMIC DNA]</scope>
    <source>
        <strain evidence="4">cv. Morex</strain>
    </source>
</reference>
<dbReference type="Gramene" id="HORVU.MOREX.r3.3HG0219560.1">
    <property type="protein sequence ID" value="HORVU.MOREX.r3.3HG0219560.1.CDS1"/>
    <property type="gene ID" value="HORVU.MOREX.r3.3HG0219560"/>
</dbReference>
<dbReference type="InterPro" id="IPR025315">
    <property type="entry name" value="DUF4220"/>
</dbReference>
<dbReference type="PANTHER" id="PTHR31325">
    <property type="entry name" value="OS01G0798800 PROTEIN-RELATED"/>
    <property type="match status" value="1"/>
</dbReference>
<organism evidence="4 5">
    <name type="scientific">Hordeum vulgare subsp. vulgare</name>
    <name type="common">Domesticated barley</name>
    <dbReference type="NCBI Taxonomy" id="112509"/>
    <lineage>
        <taxon>Eukaryota</taxon>
        <taxon>Viridiplantae</taxon>
        <taxon>Streptophyta</taxon>
        <taxon>Embryophyta</taxon>
        <taxon>Tracheophyta</taxon>
        <taxon>Spermatophyta</taxon>
        <taxon>Magnoliopsida</taxon>
        <taxon>Liliopsida</taxon>
        <taxon>Poales</taxon>
        <taxon>Poaceae</taxon>
        <taxon>BOP clade</taxon>
        <taxon>Pooideae</taxon>
        <taxon>Triticodae</taxon>
        <taxon>Triticeae</taxon>
        <taxon>Hordeinae</taxon>
        <taxon>Hordeum</taxon>
    </lineage>
</organism>
<feature type="transmembrane region" description="Helical" evidence="2">
    <location>
        <begin position="68"/>
        <end position="94"/>
    </location>
</feature>
<keyword evidence="5" id="KW-1185">Reference proteome</keyword>
<reference evidence="4" key="3">
    <citation type="submission" date="2022-01" db="UniProtKB">
        <authorList>
            <consortium name="EnsemblPlants"/>
        </authorList>
    </citation>
    <scope>IDENTIFICATION</scope>
    <source>
        <strain evidence="4">subsp. vulgare</strain>
    </source>
</reference>
<feature type="transmembrane region" description="Helical" evidence="2">
    <location>
        <begin position="106"/>
        <end position="123"/>
    </location>
</feature>
<feature type="region of interest" description="Disordered" evidence="1">
    <location>
        <begin position="283"/>
        <end position="306"/>
    </location>
</feature>
<evidence type="ECO:0000259" key="3">
    <source>
        <dbReference type="Pfam" id="PF13968"/>
    </source>
</evidence>
<feature type="transmembrane region" description="Helical" evidence="2">
    <location>
        <begin position="579"/>
        <end position="598"/>
    </location>
</feature>
<sequence>MLRCDIDSSNSSIHRFCHDDTLPWFVYALEPPGSHRAEEAILLASTAMFVLGSLLFVLSFVSRVSGRGIFITPTVGIFLYASLSLFLPLMSYMLSQAKQSNGGGELPFYAHVILIWMLLVELFRKKVDAMLAAVRSSPLRAVHQQTLWGGIDQFVRISWIGYLIYTNVHGFRKPGFIILWALTIAKAAHRVAAVELAKTSFAIGKNPHLVVGYTAQMMAQEEEEMRDGDQAQAQAQAADGTRKSAALVSLSKCWYAVMGEEKLKWKAGRDGCSVQLLPLPAETDPEGKKMKKKKMTKKKKKKEEEEEVKTKTLITVGDIWELAESGNCGRPAADPLLDANPALKDLCLSFALFKLLRTRFENLPVHEGVARKNRGFIFELGNGKDEEEAERAFQVIERDLSLVANSYHSASVIPAVLCGAWFLVGNSILVLLITLNQAFMVIYVTGNAQLVTVVACLARDVAKSSPMAADLYRCLCRKLLMMLTVTVSSINVGVCFILFFSFLLMEAWELVVYLLSDSFLVSLLCSYARRPRWQSSRCVRRALGALLWVKRVGRARAGVRFNQLCVLGLRRRRLHTLRVMISQLLPLPFFLGVPSVVVPKEVKRAVFASLRAKCGGEPLSNGAAVLRQRRCTQLEWACKSRSITVVIIVWHIATTILELDTKSSPAVQGKGSQAASTEVARTLSRYCMHLVACAPELLPGDVEGSKLVYQAMKRDVRSNKWRRSKKETVASMGDKLGTQLLEECTVEEAWSLLAELWTELVVYLAPSDNIEGHAMALAKGGEFVTTLWAFATHAGITR</sequence>
<accession>A0A8I6XT36</accession>
<protein>
    <recommendedName>
        <fullName evidence="3">DUF4220 domain-containing protein</fullName>
    </recommendedName>
</protein>
<dbReference type="Gramene" id="HORVU.MOREX.r2.3HG0182840.1">
    <property type="protein sequence ID" value="HORVU.MOREX.r2.3HG0182840.1.CDS.1"/>
    <property type="gene ID" value="HORVU.MOREX.r2.3HG0182840"/>
</dbReference>
<feature type="transmembrane region" description="Helical" evidence="2">
    <location>
        <begin position="510"/>
        <end position="528"/>
    </location>
</feature>
<proteinExistence type="predicted"/>
<keyword evidence="2" id="KW-0472">Membrane</keyword>
<dbReference type="AlphaFoldDB" id="A0A8I6XT36"/>
<dbReference type="Pfam" id="PF13968">
    <property type="entry name" value="DUF4220"/>
    <property type="match status" value="1"/>
</dbReference>
<feature type="transmembrane region" description="Helical" evidence="2">
    <location>
        <begin position="479"/>
        <end position="504"/>
    </location>
</feature>
<evidence type="ECO:0000313" key="5">
    <source>
        <dbReference type="Proteomes" id="UP000011116"/>
    </source>
</evidence>